<dbReference type="GO" id="GO:0008146">
    <property type="term" value="F:sulfotransferase activity"/>
    <property type="evidence" value="ECO:0007669"/>
    <property type="project" value="InterPro"/>
</dbReference>
<organism evidence="4 5">
    <name type="scientific">Alteromonas sediminis</name>
    <dbReference type="NCBI Taxonomy" id="2259342"/>
    <lineage>
        <taxon>Bacteria</taxon>
        <taxon>Pseudomonadati</taxon>
        <taxon>Pseudomonadota</taxon>
        <taxon>Gammaproteobacteria</taxon>
        <taxon>Alteromonadales</taxon>
        <taxon>Alteromonadaceae</taxon>
        <taxon>Alteromonas/Salinimonas group</taxon>
        <taxon>Alteromonas</taxon>
    </lineage>
</organism>
<dbReference type="PANTHER" id="PTHR10605">
    <property type="entry name" value="HEPARAN SULFATE SULFOTRANSFERASE"/>
    <property type="match status" value="1"/>
</dbReference>
<dbReference type="Proteomes" id="UP000275281">
    <property type="component" value="Unassembled WGS sequence"/>
</dbReference>
<evidence type="ECO:0000313" key="5">
    <source>
        <dbReference type="Proteomes" id="UP000275281"/>
    </source>
</evidence>
<dbReference type="Gene3D" id="3.40.50.300">
    <property type="entry name" value="P-loop containing nucleotide triphosphate hydrolases"/>
    <property type="match status" value="1"/>
</dbReference>
<keyword evidence="1 4" id="KW-0808">Transferase</keyword>
<dbReference type="AlphaFoldDB" id="A0A3N5XXJ6"/>
<name>A0A3N5XXJ6_9ALTE</name>
<dbReference type="PANTHER" id="PTHR10605:SF56">
    <property type="entry name" value="BIFUNCTIONAL HEPARAN SULFATE N-DEACETYLASE_N-SULFOTRANSFERASE"/>
    <property type="match status" value="1"/>
</dbReference>
<protein>
    <submittedName>
        <fullName evidence="4">Sulfotransferase</fullName>
    </submittedName>
</protein>
<dbReference type="InterPro" id="IPR037359">
    <property type="entry name" value="NST/OST"/>
</dbReference>
<keyword evidence="5" id="KW-1185">Reference proteome</keyword>
<dbReference type="OrthoDB" id="9075305at2"/>
<accession>A0A3N5XXJ6</accession>
<dbReference type="InterPro" id="IPR027417">
    <property type="entry name" value="P-loop_NTPase"/>
</dbReference>
<reference evidence="4 5" key="1">
    <citation type="submission" date="2018-11" db="EMBL/GenBank/DDBJ databases">
        <authorList>
            <person name="Ye M.-Q."/>
            <person name="Du Z.-J."/>
        </authorList>
    </citation>
    <scope>NUCLEOTIDE SEQUENCE [LARGE SCALE GENOMIC DNA]</scope>
    <source>
        <strain evidence="4 5">U0105</strain>
    </source>
</reference>
<dbReference type="InterPro" id="IPR000863">
    <property type="entry name" value="Sulfotransferase_dom"/>
</dbReference>
<sequence>MTRKVFFVGVGAQRAGTSWMYNCLNKHPEVFMPQKEVHFFDSGYEKGTDWYSNLFETQKAVKAVGEITPDYMSKEVFLERLKRFAPEVKIIVILRHPIERAFSAFNLYKLHGKVKSNTFEEALIKDPHILTQSLYSEQLEWINARFKPEQVLVSFYDDIEIEPLNFMKKVFVFLGIDESFVPPNLTVKRNVSALPEVQNFLKIPVIQSYLLNSFLKKPFIKFKKSKAGKKLKTVILTKSEQSSKIPSLPEKYLYKVAMDIERVSELTGRDLSKWIKKLKVD</sequence>
<evidence type="ECO:0000256" key="1">
    <source>
        <dbReference type="ARBA" id="ARBA00022679"/>
    </source>
</evidence>
<keyword evidence="2" id="KW-0325">Glycoprotein</keyword>
<dbReference type="RefSeq" id="WP_124028358.1">
    <property type="nucleotide sequence ID" value="NZ_JBHRSN010000007.1"/>
</dbReference>
<dbReference type="EMBL" id="RPOK01000004">
    <property type="protein sequence ID" value="RPJ65727.1"/>
    <property type="molecule type" value="Genomic_DNA"/>
</dbReference>
<feature type="domain" description="Sulfotransferase" evidence="3">
    <location>
        <begin position="10"/>
        <end position="177"/>
    </location>
</feature>
<evidence type="ECO:0000259" key="3">
    <source>
        <dbReference type="Pfam" id="PF00685"/>
    </source>
</evidence>
<proteinExistence type="predicted"/>
<evidence type="ECO:0000313" key="4">
    <source>
        <dbReference type="EMBL" id="RPJ65727.1"/>
    </source>
</evidence>
<dbReference type="Pfam" id="PF00685">
    <property type="entry name" value="Sulfotransfer_1"/>
    <property type="match status" value="1"/>
</dbReference>
<gene>
    <name evidence="4" type="ORF">DRW07_12990</name>
</gene>
<comment type="caution">
    <text evidence="4">The sequence shown here is derived from an EMBL/GenBank/DDBJ whole genome shotgun (WGS) entry which is preliminary data.</text>
</comment>
<evidence type="ECO:0000256" key="2">
    <source>
        <dbReference type="ARBA" id="ARBA00023180"/>
    </source>
</evidence>
<dbReference type="SUPFAM" id="SSF52540">
    <property type="entry name" value="P-loop containing nucleoside triphosphate hydrolases"/>
    <property type="match status" value="1"/>
</dbReference>